<comment type="caution">
    <text evidence="11">The sequence shown here is derived from an EMBL/GenBank/DDBJ whole genome shotgun (WGS) entry which is preliminary data.</text>
</comment>
<keyword evidence="3 9" id="KW-0813">Transport</keyword>
<dbReference type="AlphaFoldDB" id="A0A3N0DIE1"/>
<evidence type="ECO:0000256" key="2">
    <source>
        <dbReference type="ARBA" id="ARBA00010072"/>
    </source>
</evidence>
<name>A0A3N0DIE1_9ACTN</name>
<keyword evidence="7 9" id="KW-1133">Transmembrane helix</keyword>
<dbReference type="GO" id="GO:0022857">
    <property type="term" value="F:transmembrane transporter activity"/>
    <property type="evidence" value="ECO:0007669"/>
    <property type="project" value="InterPro"/>
</dbReference>
<evidence type="ECO:0000313" key="11">
    <source>
        <dbReference type="EMBL" id="RNL75458.1"/>
    </source>
</evidence>
<dbReference type="PANTHER" id="PTHR30614">
    <property type="entry name" value="MEMBRANE COMPONENT OF AMINO ACID ABC TRANSPORTER"/>
    <property type="match status" value="1"/>
</dbReference>
<dbReference type="GO" id="GO:0043190">
    <property type="term" value="C:ATP-binding cassette (ABC) transporter complex"/>
    <property type="evidence" value="ECO:0007669"/>
    <property type="project" value="InterPro"/>
</dbReference>
<dbReference type="OrthoDB" id="92598at2"/>
<evidence type="ECO:0000313" key="12">
    <source>
        <dbReference type="Proteomes" id="UP000277094"/>
    </source>
</evidence>
<dbReference type="InterPro" id="IPR000515">
    <property type="entry name" value="MetI-like"/>
</dbReference>
<dbReference type="SUPFAM" id="SSF161098">
    <property type="entry name" value="MetI-like"/>
    <property type="match status" value="1"/>
</dbReference>
<dbReference type="PROSITE" id="PS50928">
    <property type="entry name" value="ABC_TM1"/>
    <property type="match status" value="1"/>
</dbReference>
<feature type="transmembrane region" description="Helical" evidence="9">
    <location>
        <begin position="148"/>
        <end position="168"/>
    </location>
</feature>
<comment type="subcellular location">
    <subcellularLocation>
        <location evidence="1 9">Cell membrane</location>
        <topology evidence="1 9">Multi-pass membrane protein</topology>
    </subcellularLocation>
</comment>
<feature type="domain" description="ABC transmembrane type-1" evidence="10">
    <location>
        <begin position="77"/>
        <end position="270"/>
    </location>
</feature>
<gene>
    <name evidence="11" type="ORF">EFL95_18805</name>
</gene>
<accession>A0A3N0DIE1</accession>
<dbReference type="Proteomes" id="UP000277094">
    <property type="component" value="Unassembled WGS sequence"/>
</dbReference>
<keyword evidence="8 9" id="KW-0472">Membrane</keyword>
<evidence type="ECO:0000256" key="3">
    <source>
        <dbReference type="ARBA" id="ARBA00022448"/>
    </source>
</evidence>
<organism evidence="11 12">
    <name type="scientific">Nocardioides marmorisolisilvae</name>
    <dbReference type="NCBI Taxonomy" id="1542737"/>
    <lineage>
        <taxon>Bacteria</taxon>
        <taxon>Bacillati</taxon>
        <taxon>Actinomycetota</taxon>
        <taxon>Actinomycetes</taxon>
        <taxon>Propionibacteriales</taxon>
        <taxon>Nocardioidaceae</taxon>
        <taxon>Nocardioides</taxon>
    </lineage>
</organism>
<feature type="transmembrane region" description="Helical" evidence="9">
    <location>
        <begin position="81"/>
        <end position="101"/>
    </location>
</feature>
<dbReference type="NCBIfam" id="TIGR01726">
    <property type="entry name" value="HEQRo_perm_3TM"/>
    <property type="match status" value="1"/>
</dbReference>
<dbReference type="CDD" id="cd06261">
    <property type="entry name" value="TM_PBP2"/>
    <property type="match status" value="1"/>
</dbReference>
<evidence type="ECO:0000259" key="10">
    <source>
        <dbReference type="PROSITE" id="PS50928"/>
    </source>
</evidence>
<dbReference type="InterPro" id="IPR035906">
    <property type="entry name" value="MetI-like_sf"/>
</dbReference>
<keyword evidence="12" id="KW-1185">Reference proteome</keyword>
<dbReference type="InterPro" id="IPR010065">
    <property type="entry name" value="AA_ABC_transptr_permease_3TM"/>
</dbReference>
<dbReference type="RefSeq" id="WP_123235646.1">
    <property type="nucleotide sequence ID" value="NZ_RJSG01000006.1"/>
</dbReference>
<keyword evidence="5 9" id="KW-0812">Transmembrane</keyword>
<protein>
    <submittedName>
        <fullName evidence="11">Amino acid ABC transporter permease</fullName>
    </submittedName>
</protein>
<evidence type="ECO:0000256" key="4">
    <source>
        <dbReference type="ARBA" id="ARBA00022475"/>
    </source>
</evidence>
<evidence type="ECO:0000256" key="9">
    <source>
        <dbReference type="RuleBase" id="RU363032"/>
    </source>
</evidence>
<evidence type="ECO:0000256" key="7">
    <source>
        <dbReference type="ARBA" id="ARBA00022989"/>
    </source>
</evidence>
<dbReference type="GO" id="GO:0006865">
    <property type="term" value="P:amino acid transport"/>
    <property type="evidence" value="ECO:0007669"/>
    <property type="project" value="UniProtKB-KW"/>
</dbReference>
<reference evidence="11 12" key="1">
    <citation type="submission" date="2018-11" db="EMBL/GenBank/DDBJ databases">
        <authorList>
            <person name="Li F."/>
        </authorList>
    </citation>
    <scope>NUCLEOTIDE SEQUENCE [LARGE SCALE GENOMIC DNA]</scope>
    <source>
        <strain evidence="11 12">KIS18-7</strain>
    </source>
</reference>
<evidence type="ECO:0000256" key="8">
    <source>
        <dbReference type="ARBA" id="ARBA00023136"/>
    </source>
</evidence>
<dbReference type="Gene3D" id="1.10.3720.10">
    <property type="entry name" value="MetI-like"/>
    <property type="match status" value="1"/>
</dbReference>
<evidence type="ECO:0000256" key="6">
    <source>
        <dbReference type="ARBA" id="ARBA00022970"/>
    </source>
</evidence>
<dbReference type="Pfam" id="PF00528">
    <property type="entry name" value="BPD_transp_1"/>
    <property type="match status" value="1"/>
</dbReference>
<proteinExistence type="inferred from homology"/>
<dbReference type="PANTHER" id="PTHR30614:SF20">
    <property type="entry name" value="GLUTAMINE TRANSPORT SYSTEM PERMEASE PROTEIN GLNP"/>
    <property type="match status" value="1"/>
</dbReference>
<sequence length="284" mass="30909">MTASTSDWTPSPRELQRQALRRALARRRRLLALVITVVALAVLVLVTITSPGWDRFQQTFLSWHHAKAAFPDVAKGFWTNIKMFVIAEPIILAIGVLVAVTRNSVTPWLTPARLLAVAYTDVFRGLPTLLVVFVACLGIPALNLTGVPTSLTVLGTVALVLCYGAYVAEVIRSGIDSIHPSQIASAEALALSRGQTTRYVVLPQAIRRVGPPLLNDFVSLQKDTSLVASVGVAETLLAASDYGNYNFNYTPLLVSGLFFLALTIPLARLTDWLGHRALVRERGR</sequence>
<feature type="transmembrane region" description="Helical" evidence="9">
    <location>
        <begin position="122"/>
        <end position="142"/>
    </location>
</feature>
<dbReference type="InterPro" id="IPR043429">
    <property type="entry name" value="ArtM/GltK/GlnP/TcyL/YhdX-like"/>
</dbReference>
<keyword evidence="4" id="KW-1003">Cell membrane</keyword>
<dbReference type="EMBL" id="RJSG01000006">
    <property type="protein sequence ID" value="RNL75458.1"/>
    <property type="molecule type" value="Genomic_DNA"/>
</dbReference>
<keyword evidence="6" id="KW-0029">Amino-acid transport</keyword>
<evidence type="ECO:0000256" key="5">
    <source>
        <dbReference type="ARBA" id="ARBA00022692"/>
    </source>
</evidence>
<comment type="similarity">
    <text evidence="2">Belongs to the binding-protein-dependent transport system permease family. HisMQ subfamily.</text>
</comment>
<feature type="transmembrane region" description="Helical" evidence="9">
    <location>
        <begin position="30"/>
        <end position="53"/>
    </location>
</feature>
<evidence type="ECO:0000256" key="1">
    <source>
        <dbReference type="ARBA" id="ARBA00004651"/>
    </source>
</evidence>